<feature type="non-terminal residue" evidence="1">
    <location>
        <position position="276"/>
    </location>
</feature>
<feature type="non-terminal residue" evidence="1">
    <location>
        <position position="1"/>
    </location>
</feature>
<accession>X1TAF1</accession>
<comment type="caution">
    <text evidence="1">The sequence shown here is derived from an EMBL/GenBank/DDBJ whole genome shotgun (WGS) entry which is preliminary data.</text>
</comment>
<name>X1TAF1_9ZZZZ</name>
<gene>
    <name evidence="1" type="ORF">S12H4_32191</name>
</gene>
<proteinExistence type="predicted"/>
<dbReference type="AlphaFoldDB" id="X1TAF1"/>
<reference evidence="1" key="1">
    <citation type="journal article" date="2014" name="Front. Microbiol.">
        <title>High frequency of phylogenetically diverse reductive dehalogenase-homologous genes in deep subseafloor sedimentary metagenomes.</title>
        <authorList>
            <person name="Kawai M."/>
            <person name="Futagami T."/>
            <person name="Toyoda A."/>
            <person name="Takaki Y."/>
            <person name="Nishi S."/>
            <person name="Hori S."/>
            <person name="Arai W."/>
            <person name="Tsubouchi T."/>
            <person name="Morono Y."/>
            <person name="Uchiyama I."/>
            <person name="Ito T."/>
            <person name="Fujiyama A."/>
            <person name="Inagaki F."/>
            <person name="Takami H."/>
        </authorList>
    </citation>
    <scope>NUCLEOTIDE SEQUENCE</scope>
    <source>
        <strain evidence="1">Expedition CK06-06</strain>
    </source>
</reference>
<sequence>TAGSLYAMAIAAGTAAHVTATALNAIPTLNWVGASQLSAFVAQVAGFDEITKATYGTLLDGALAWPMRYHWNQLLRPKIPTEGAIYATGRKRGINRAEFSEAMGYHGLPQWWIDKEYAFFWADPSPYWLLRMSEHSTPDMQPSAPMLEWLAEWLPNWRSDPMGWFRMKLMLAGFEDTDIDPFIDGFKRRRVGPAITRLKTAIRHMSREAYWDDAEVTGNLRSLGVRQEEITYLIDAERIQRLNDYLDDEVRYYNESFRKGEISRQDLSLSLSSIIV</sequence>
<organism evidence="1">
    <name type="scientific">marine sediment metagenome</name>
    <dbReference type="NCBI Taxonomy" id="412755"/>
    <lineage>
        <taxon>unclassified sequences</taxon>
        <taxon>metagenomes</taxon>
        <taxon>ecological metagenomes</taxon>
    </lineage>
</organism>
<evidence type="ECO:0000313" key="1">
    <source>
        <dbReference type="EMBL" id="GAJ02323.1"/>
    </source>
</evidence>
<protein>
    <submittedName>
        <fullName evidence="1">Uncharacterized protein</fullName>
    </submittedName>
</protein>
<dbReference type="EMBL" id="BARW01018853">
    <property type="protein sequence ID" value="GAJ02323.1"/>
    <property type="molecule type" value="Genomic_DNA"/>
</dbReference>